<dbReference type="AlphaFoldDB" id="A0AAN9AEJ1"/>
<dbReference type="EMBL" id="JAXCGZ010000478">
    <property type="protein sequence ID" value="KAK7085928.1"/>
    <property type="molecule type" value="Genomic_DNA"/>
</dbReference>
<evidence type="ECO:0000313" key="2">
    <source>
        <dbReference type="Proteomes" id="UP001381693"/>
    </source>
</evidence>
<gene>
    <name evidence="1" type="ORF">SK128_000087</name>
</gene>
<dbReference type="Proteomes" id="UP001381693">
    <property type="component" value="Unassembled WGS sequence"/>
</dbReference>
<name>A0AAN9AEJ1_HALRR</name>
<proteinExistence type="predicted"/>
<organism evidence="1 2">
    <name type="scientific">Halocaridina rubra</name>
    <name type="common">Hawaiian red shrimp</name>
    <dbReference type="NCBI Taxonomy" id="373956"/>
    <lineage>
        <taxon>Eukaryota</taxon>
        <taxon>Metazoa</taxon>
        <taxon>Ecdysozoa</taxon>
        <taxon>Arthropoda</taxon>
        <taxon>Crustacea</taxon>
        <taxon>Multicrustacea</taxon>
        <taxon>Malacostraca</taxon>
        <taxon>Eumalacostraca</taxon>
        <taxon>Eucarida</taxon>
        <taxon>Decapoda</taxon>
        <taxon>Pleocyemata</taxon>
        <taxon>Caridea</taxon>
        <taxon>Atyoidea</taxon>
        <taxon>Atyidae</taxon>
        <taxon>Halocaridina</taxon>
    </lineage>
</organism>
<comment type="caution">
    <text evidence="1">The sequence shown here is derived from an EMBL/GenBank/DDBJ whole genome shotgun (WGS) entry which is preliminary data.</text>
</comment>
<keyword evidence="2" id="KW-1185">Reference proteome</keyword>
<accession>A0AAN9AEJ1</accession>
<evidence type="ECO:0000313" key="1">
    <source>
        <dbReference type="EMBL" id="KAK7085928.1"/>
    </source>
</evidence>
<sequence>MNLSRDKTLYSSRSPCSVIAFRHLSLPFTADFLRNIHLAALHRLALSETQGVVKK</sequence>
<reference evidence="1 2" key="1">
    <citation type="submission" date="2023-11" db="EMBL/GenBank/DDBJ databases">
        <title>Halocaridina rubra genome assembly.</title>
        <authorList>
            <person name="Smith C."/>
        </authorList>
    </citation>
    <scope>NUCLEOTIDE SEQUENCE [LARGE SCALE GENOMIC DNA]</scope>
    <source>
        <strain evidence="1">EP-1</strain>
        <tissue evidence="1">Whole</tissue>
    </source>
</reference>
<protein>
    <submittedName>
        <fullName evidence="1">Uncharacterized protein</fullName>
    </submittedName>
</protein>